<comment type="caution">
    <text evidence="1">The sequence shown here is derived from an EMBL/GenBank/DDBJ whole genome shotgun (WGS) entry which is preliminary data.</text>
</comment>
<evidence type="ECO:0000313" key="1">
    <source>
        <dbReference type="EMBL" id="NBE09215.1"/>
    </source>
</evidence>
<accession>A0ABW9YBI6</accession>
<sequence>MFKVLVKTILQDCNDTAVKGGPLAIDKAELQALFRDDFADHAMLVRSRKAARQAQLRLAA</sequence>
<keyword evidence="2" id="KW-1185">Reference proteome</keyword>
<name>A0ABW9YBI6_9RHOB</name>
<gene>
    <name evidence="1" type="ORF">GU920_16845</name>
</gene>
<protein>
    <submittedName>
        <fullName evidence="1">Uncharacterized protein</fullName>
    </submittedName>
</protein>
<dbReference type="EMBL" id="JAAATW010000004">
    <property type="protein sequence ID" value="NBE09215.1"/>
    <property type="molecule type" value="Genomic_DNA"/>
</dbReference>
<proteinExistence type="predicted"/>
<organism evidence="1 2">
    <name type="scientific">Paragemmobacter ruber</name>
    <dbReference type="NCBI Taxonomy" id="1985673"/>
    <lineage>
        <taxon>Bacteria</taxon>
        <taxon>Pseudomonadati</taxon>
        <taxon>Pseudomonadota</taxon>
        <taxon>Alphaproteobacteria</taxon>
        <taxon>Rhodobacterales</taxon>
        <taxon>Paracoccaceae</taxon>
        <taxon>Paragemmobacter</taxon>
    </lineage>
</organism>
<dbReference type="RefSeq" id="WP_161768283.1">
    <property type="nucleotide sequence ID" value="NZ_JAAATW010000004.1"/>
</dbReference>
<reference evidence="2" key="1">
    <citation type="submission" date="2020-01" db="EMBL/GenBank/DDBJ databases">
        <title>Sphingomonas sp. strain CSW-10.</title>
        <authorList>
            <person name="Chen W.-M."/>
        </authorList>
    </citation>
    <scope>NUCLEOTIDE SEQUENCE [LARGE SCALE GENOMIC DNA]</scope>
    <source>
        <strain evidence="2">CCP-1</strain>
    </source>
</reference>
<dbReference type="Proteomes" id="UP001517376">
    <property type="component" value="Unassembled WGS sequence"/>
</dbReference>
<evidence type="ECO:0000313" key="2">
    <source>
        <dbReference type="Proteomes" id="UP001517376"/>
    </source>
</evidence>